<evidence type="ECO:0000313" key="2">
    <source>
        <dbReference type="Proteomes" id="UP000001075"/>
    </source>
</evidence>
<protein>
    <submittedName>
        <fullName evidence="1">Uncharacterized protein</fullName>
    </submittedName>
</protein>
<accession>G3H7R9</accession>
<evidence type="ECO:0000313" key="1">
    <source>
        <dbReference type="EMBL" id="EGW02309.1"/>
    </source>
</evidence>
<dbReference type="EMBL" id="JH000201">
    <property type="protein sequence ID" value="EGW02309.1"/>
    <property type="molecule type" value="Genomic_DNA"/>
</dbReference>
<gene>
    <name evidence="1" type="ORF">I79_006407</name>
</gene>
<reference evidence="2" key="1">
    <citation type="journal article" date="2011" name="Nat. Biotechnol.">
        <title>The genomic sequence of the Chinese hamster ovary (CHO)-K1 cell line.</title>
        <authorList>
            <person name="Xu X."/>
            <person name="Nagarajan H."/>
            <person name="Lewis N.E."/>
            <person name="Pan S."/>
            <person name="Cai Z."/>
            <person name="Liu X."/>
            <person name="Chen W."/>
            <person name="Xie M."/>
            <person name="Wang W."/>
            <person name="Hammond S."/>
            <person name="Andersen M.R."/>
            <person name="Neff N."/>
            <person name="Passarelli B."/>
            <person name="Koh W."/>
            <person name="Fan H.C."/>
            <person name="Wang J."/>
            <person name="Gui Y."/>
            <person name="Lee K.H."/>
            <person name="Betenbaugh M.J."/>
            <person name="Quake S.R."/>
            <person name="Famili I."/>
            <person name="Palsson B.O."/>
            <person name="Wang J."/>
        </authorList>
    </citation>
    <scope>NUCLEOTIDE SEQUENCE [LARGE SCALE GENOMIC DNA]</scope>
    <source>
        <strain evidence="2">CHO K1 cell line</strain>
    </source>
</reference>
<dbReference type="AlphaFoldDB" id="G3H7R9"/>
<sequence>MTLPSWSQFCYGLVGSLLRSGAPVQSSICATTQRCSPGLRWVFPPQKDPIKKNSLQVYPEG</sequence>
<name>G3H7R9_CRIGR</name>
<dbReference type="Proteomes" id="UP000001075">
    <property type="component" value="Unassembled WGS sequence"/>
</dbReference>
<dbReference type="InParanoid" id="G3H7R9"/>
<organism evidence="1 2">
    <name type="scientific">Cricetulus griseus</name>
    <name type="common">Chinese hamster</name>
    <name type="synonym">Cricetulus barabensis griseus</name>
    <dbReference type="NCBI Taxonomy" id="10029"/>
    <lineage>
        <taxon>Eukaryota</taxon>
        <taxon>Metazoa</taxon>
        <taxon>Chordata</taxon>
        <taxon>Craniata</taxon>
        <taxon>Vertebrata</taxon>
        <taxon>Euteleostomi</taxon>
        <taxon>Mammalia</taxon>
        <taxon>Eutheria</taxon>
        <taxon>Euarchontoglires</taxon>
        <taxon>Glires</taxon>
        <taxon>Rodentia</taxon>
        <taxon>Myomorpha</taxon>
        <taxon>Muroidea</taxon>
        <taxon>Cricetidae</taxon>
        <taxon>Cricetinae</taxon>
        <taxon>Cricetulus</taxon>
    </lineage>
</organism>
<proteinExistence type="predicted"/>